<accession>A0A9Q3D167</accession>
<evidence type="ECO:0000313" key="3">
    <source>
        <dbReference type="Proteomes" id="UP000765509"/>
    </source>
</evidence>
<name>A0A9Q3D167_9BASI</name>
<comment type="caution">
    <text evidence="2">The sequence shown here is derived from an EMBL/GenBank/DDBJ whole genome shotgun (WGS) entry which is preliminary data.</text>
</comment>
<gene>
    <name evidence="2" type="ORF">O181_033278</name>
</gene>
<dbReference type="EMBL" id="AVOT02012127">
    <property type="protein sequence ID" value="MBW0493563.1"/>
    <property type="molecule type" value="Genomic_DNA"/>
</dbReference>
<keyword evidence="3" id="KW-1185">Reference proteome</keyword>
<keyword evidence="1" id="KW-0732">Signal</keyword>
<feature type="chain" id="PRO_5040420031" evidence="1">
    <location>
        <begin position="22"/>
        <end position="471"/>
    </location>
</feature>
<reference evidence="2" key="1">
    <citation type="submission" date="2021-03" db="EMBL/GenBank/DDBJ databases">
        <title>Draft genome sequence of rust myrtle Austropuccinia psidii MF-1, a brazilian biotype.</title>
        <authorList>
            <person name="Quecine M.C."/>
            <person name="Pachon D.M.R."/>
            <person name="Bonatelli M.L."/>
            <person name="Correr F.H."/>
            <person name="Franceschini L.M."/>
            <person name="Leite T.F."/>
            <person name="Margarido G.R.A."/>
            <person name="Almeida C.A."/>
            <person name="Ferrarezi J.A."/>
            <person name="Labate C.A."/>
        </authorList>
    </citation>
    <scope>NUCLEOTIDE SEQUENCE</scope>
    <source>
        <strain evidence="2">MF-1</strain>
    </source>
</reference>
<proteinExistence type="predicted"/>
<sequence>MQNILFFLLTLLICSPELLFALSITAYPNIARLPTSFDPVIPAYWTGFKNRRRVNLACAPTKKLCYLAYLDTDEETVLVLTLNSVTFKPTCAAVRIKGHEAGGLVGLDDGFVLLTTVPQNAGDKVRKLATMVRFQGTQKLWETRLNGPKIHPKDGLTETPDCNGDVVWSPKAKLFAAYFVVTAYTGRATQHFADAVQYVREDGTLVDIPENSWWGCSHNTGIAFEAADEPPFASICAEDQGAIWLNTKTRGMSNDGIKISNENTTNGSGGEAMNGMGGSFSNLARFQNSDSYIFAWQSRGSTNLAPNAFMGEGYTTSSPRWLNHNVAVAILPTKDTLKGPQASSEIGAADGDKQINWLTYSNEVDTRNVHVATFNDKLALVSWDRLTKIKCEPLPMTCMGAYDGTAFQLVTAEGAKNGAPIIKDIPVGGDMVTLEDGKICWAYVPTTWDLSTPKTSNFTTDTISIACATLD</sequence>
<evidence type="ECO:0000256" key="1">
    <source>
        <dbReference type="SAM" id="SignalP"/>
    </source>
</evidence>
<organism evidence="2 3">
    <name type="scientific">Austropuccinia psidii MF-1</name>
    <dbReference type="NCBI Taxonomy" id="1389203"/>
    <lineage>
        <taxon>Eukaryota</taxon>
        <taxon>Fungi</taxon>
        <taxon>Dikarya</taxon>
        <taxon>Basidiomycota</taxon>
        <taxon>Pucciniomycotina</taxon>
        <taxon>Pucciniomycetes</taxon>
        <taxon>Pucciniales</taxon>
        <taxon>Sphaerophragmiaceae</taxon>
        <taxon>Austropuccinia</taxon>
    </lineage>
</organism>
<protein>
    <submittedName>
        <fullName evidence="2">Uncharacterized protein</fullName>
    </submittedName>
</protein>
<evidence type="ECO:0000313" key="2">
    <source>
        <dbReference type="EMBL" id="MBW0493563.1"/>
    </source>
</evidence>
<dbReference type="OrthoDB" id="2890403at2759"/>
<dbReference type="Proteomes" id="UP000765509">
    <property type="component" value="Unassembled WGS sequence"/>
</dbReference>
<feature type="signal peptide" evidence="1">
    <location>
        <begin position="1"/>
        <end position="21"/>
    </location>
</feature>
<dbReference type="AlphaFoldDB" id="A0A9Q3D167"/>